<reference evidence="6 9" key="2">
    <citation type="submission" date="2020-07" db="EMBL/GenBank/DDBJ databases">
        <title>The draft genome sequence of Maribacter polysiphoniae KCTC 22021.</title>
        <authorList>
            <person name="Mu L."/>
        </authorList>
    </citation>
    <scope>NUCLEOTIDE SEQUENCE [LARGE SCALE GENOMIC DNA]</scope>
    <source>
        <strain evidence="6 9">KCTC 22021</strain>
    </source>
</reference>
<dbReference type="RefSeq" id="WP_109654020.1">
    <property type="nucleotide sequence ID" value="NZ_CAJQNU010000021.1"/>
</dbReference>
<dbReference type="GO" id="GO:0005737">
    <property type="term" value="C:cytoplasm"/>
    <property type="evidence" value="ECO:0007669"/>
    <property type="project" value="TreeGrafter"/>
</dbReference>
<evidence type="ECO:0000313" key="8">
    <source>
        <dbReference type="Proteomes" id="UP000245667"/>
    </source>
</evidence>
<dbReference type="Pfam" id="PF12838">
    <property type="entry name" value="Fer4_7"/>
    <property type="match status" value="1"/>
</dbReference>
<dbReference type="EMBL" id="JACWLN010000011">
    <property type="protein sequence ID" value="MBD1262505.1"/>
    <property type="molecule type" value="Genomic_DNA"/>
</dbReference>
<dbReference type="InterPro" id="IPR050157">
    <property type="entry name" value="PSI_iron-sulfur_center"/>
</dbReference>
<dbReference type="Proteomes" id="UP000651837">
    <property type="component" value="Unassembled WGS sequence"/>
</dbReference>
<proteinExistence type="predicted"/>
<evidence type="ECO:0000256" key="2">
    <source>
        <dbReference type="ARBA" id="ARBA00022723"/>
    </source>
</evidence>
<feature type="domain" description="4Fe-4S ferredoxin-type" evidence="5">
    <location>
        <begin position="63"/>
        <end position="98"/>
    </location>
</feature>
<dbReference type="SUPFAM" id="SSF54862">
    <property type="entry name" value="4Fe-4S ferredoxins"/>
    <property type="match status" value="1"/>
</dbReference>
<evidence type="ECO:0000313" key="6">
    <source>
        <dbReference type="EMBL" id="MBD1262505.1"/>
    </source>
</evidence>
<feature type="domain" description="4Fe-4S ferredoxin-type" evidence="5">
    <location>
        <begin position="1"/>
        <end position="30"/>
    </location>
</feature>
<gene>
    <name evidence="6" type="ORF">HZY62_18040</name>
    <name evidence="7" type="ORF">LX92_03842</name>
</gene>
<comment type="caution">
    <text evidence="7">The sequence shown here is derived from an EMBL/GenBank/DDBJ whole genome shotgun (WGS) entry which is preliminary data.</text>
</comment>
<evidence type="ECO:0000259" key="5">
    <source>
        <dbReference type="PROSITE" id="PS51379"/>
    </source>
</evidence>
<protein>
    <submittedName>
        <fullName evidence="6">4Fe-4S dicluster domain-containing protein</fullName>
    </submittedName>
    <submittedName>
        <fullName evidence="7">4Fe-4S dicluster protein</fullName>
    </submittedName>
</protein>
<evidence type="ECO:0000313" key="9">
    <source>
        <dbReference type="Proteomes" id="UP000651837"/>
    </source>
</evidence>
<reference evidence="7 8" key="1">
    <citation type="submission" date="2018-05" db="EMBL/GenBank/DDBJ databases">
        <title>Genomic Encyclopedia of Archaeal and Bacterial Type Strains, Phase II (KMG-II): from individual species to whole genera.</title>
        <authorList>
            <person name="Goeker M."/>
        </authorList>
    </citation>
    <scope>NUCLEOTIDE SEQUENCE [LARGE SCALE GENOMIC DNA]</scope>
    <source>
        <strain evidence="7 8">DSM 23514</strain>
    </source>
</reference>
<dbReference type="OrthoDB" id="9803397at2"/>
<evidence type="ECO:0000256" key="3">
    <source>
        <dbReference type="ARBA" id="ARBA00023004"/>
    </source>
</evidence>
<dbReference type="GO" id="GO:0046872">
    <property type="term" value="F:metal ion binding"/>
    <property type="evidence" value="ECO:0007669"/>
    <property type="project" value="UniProtKB-KW"/>
</dbReference>
<keyword evidence="4" id="KW-0411">Iron-sulfur</keyword>
<dbReference type="GO" id="GO:0051539">
    <property type="term" value="F:4 iron, 4 sulfur cluster binding"/>
    <property type="evidence" value="ECO:0007669"/>
    <property type="project" value="UniProtKB-KW"/>
</dbReference>
<dbReference type="PANTHER" id="PTHR24960">
    <property type="entry name" value="PHOTOSYSTEM I IRON-SULFUR CENTER-RELATED"/>
    <property type="match status" value="1"/>
</dbReference>
<dbReference type="InterPro" id="IPR017896">
    <property type="entry name" value="4Fe4S_Fe-S-bd"/>
</dbReference>
<dbReference type="AlphaFoldDB" id="A0A316DV44"/>
<keyword evidence="1" id="KW-0004">4Fe-4S</keyword>
<dbReference type="Gene3D" id="3.30.70.20">
    <property type="match status" value="1"/>
</dbReference>
<dbReference type="Proteomes" id="UP000245667">
    <property type="component" value="Unassembled WGS sequence"/>
</dbReference>
<evidence type="ECO:0000256" key="1">
    <source>
        <dbReference type="ARBA" id="ARBA00022485"/>
    </source>
</evidence>
<dbReference type="InterPro" id="IPR017900">
    <property type="entry name" value="4Fe4S_Fe_S_CS"/>
</dbReference>
<keyword evidence="2" id="KW-0479">Metal-binding</keyword>
<organism evidence="7 8">
    <name type="scientific">Maribacter polysiphoniae</name>
    <dbReference type="NCBI Taxonomy" id="429344"/>
    <lineage>
        <taxon>Bacteria</taxon>
        <taxon>Pseudomonadati</taxon>
        <taxon>Bacteroidota</taxon>
        <taxon>Flavobacteriia</taxon>
        <taxon>Flavobacteriales</taxon>
        <taxon>Flavobacteriaceae</taxon>
        <taxon>Maribacter</taxon>
    </lineage>
</organism>
<name>A0A316DV44_9FLAO</name>
<sequence>MAIIITDECINCGACEPECPNTAIYEAADDWRYSDGTSLSGDVVLPNGKAINADEVQEPISDEYYYIAPDKCTECKGFHDEPQCAAVCPVDCCVPDDEHKETEDELLAKQRFMHPED</sequence>
<dbReference type="EMBL" id="QGGQ01000012">
    <property type="protein sequence ID" value="PWK21338.1"/>
    <property type="molecule type" value="Genomic_DNA"/>
</dbReference>
<dbReference type="PROSITE" id="PS51379">
    <property type="entry name" value="4FE4S_FER_2"/>
    <property type="match status" value="2"/>
</dbReference>
<accession>A0A316DV44</accession>
<keyword evidence="3" id="KW-0408">Iron</keyword>
<dbReference type="PROSITE" id="PS00198">
    <property type="entry name" value="4FE4S_FER_1"/>
    <property type="match status" value="1"/>
</dbReference>
<dbReference type="PANTHER" id="PTHR24960:SF79">
    <property type="entry name" value="PHOTOSYSTEM I IRON-SULFUR CENTER"/>
    <property type="match status" value="1"/>
</dbReference>
<evidence type="ECO:0000313" key="7">
    <source>
        <dbReference type="EMBL" id="PWK21338.1"/>
    </source>
</evidence>
<keyword evidence="9" id="KW-1185">Reference proteome</keyword>
<evidence type="ECO:0000256" key="4">
    <source>
        <dbReference type="ARBA" id="ARBA00023014"/>
    </source>
</evidence>